<gene>
    <name evidence="1" type="ORF">K1T71_010506</name>
</gene>
<reference evidence="1 2" key="1">
    <citation type="journal article" date="2021" name="Front. Genet.">
        <title>Chromosome-Level Genome Assembly Reveals Significant Gene Expansion in the Toll and IMD Signaling Pathways of Dendrolimus kikuchii.</title>
        <authorList>
            <person name="Zhou J."/>
            <person name="Wu P."/>
            <person name="Xiong Z."/>
            <person name="Liu N."/>
            <person name="Zhao N."/>
            <person name="Ji M."/>
            <person name="Qiu Y."/>
            <person name="Yang B."/>
        </authorList>
    </citation>
    <scope>NUCLEOTIDE SEQUENCE [LARGE SCALE GENOMIC DNA]</scope>
    <source>
        <strain evidence="1">Ann1</strain>
    </source>
</reference>
<evidence type="ECO:0000313" key="1">
    <source>
        <dbReference type="EMBL" id="KAJ0174360.1"/>
    </source>
</evidence>
<protein>
    <submittedName>
        <fullName evidence="1">Uncharacterized protein</fullName>
    </submittedName>
</protein>
<comment type="caution">
    <text evidence="1">The sequence shown here is derived from an EMBL/GenBank/DDBJ whole genome shotgun (WGS) entry which is preliminary data.</text>
</comment>
<organism evidence="1 2">
    <name type="scientific">Dendrolimus kikuchii</name>
    <dbReference type="NCBI Taxonomy" id="765133"/>
    <lineage>
        <taxon>Eukaryota</taxon>
        <taxon>Metazoa</taxon>
        <taxon>Ecdysozoa</taxon>
        <taxon>Arthropoda</taxon>
        <taxon>Hexapoda</taxon>
        <taxon>Insecta</taxon>
        <taxon>Pterygota</taxon>
        <taxon>Neoptera</taxon>
        <taxon>Endopterygota</taxon>
        <taxon>Lepidoptera</taxon>
        <taxon>Glossata</taxon>
        <taxon>Ditrysia</taxon>
        <taxon>Bombycoidea</taxon>
        <taxon>Lasiocampidae</taxon>
        <taxon>Dendrolimus</taxon>
    </lineage>
</organism>
<sequence length="316" mass="36123">MILYTQAPKDTLHDAIKVINDDLNRIHNWSTSHGLSVNPGKTQAIIIGSSRTMSQIDFELLPDVMFHNSYIPISDQVKNLGVIIDKELCWRPHITELSRKIFASYASLRRLKKFLPTATKISLVQAIILPILDYADACYLNITQEQLIKLERLQNVCIRFIFGLKKYDHISEYRKKLKWLPISLRRNAHLLNLLYRTLFIPYTPPYLKECFNFLHTSHTFDLRSSNNLLLKAPAHSSTFYSKSFAVQAVCLWNSLPVDVRKAKSLAIFKKSGLDRRSRKYVTNFDGACFRHSSASCCAAAVPAERHSIGSPAQGRK</sequence>
<dbReference type="Proteomes" id="UP000824533">
    <property type="component" value="Linkage Group LG18"/>
</dbReference>
<dbReference type="EMBL" id="CM034404">
    <property type="protein sequence ID" value="KAJ0174360.1"/>
    <property type="molecule type" value="Genomic_DNA"/>
</dbReference>
<accession>A0ACC1CRX7</accession>
<proteinExistence type="predicted"/>
<name>A0ACC1CRX7_9NEOP</name>
<keyword evidence="2" id="KW-1185">Reference proteome</keyword>
<evidence type="ECO:0000313" key="2">
    <source>
        <dbReference type="Proteomes" id="UP000824533"/>
    </source>
</evidence>